<comment type="caution">
    <text evidence="11">The sequence shown here is derived from an EMBL/GenBank/DDBJ whole genome shotgun (WGS) entry which is preliminary data.</text>
</comment>
<feature type="region of interest" description="Disordered" evidence="8">
    <location>
        <begin position="374"/>
        <end position="400"/>
    </location>
</feature>
<dbReference type="InterPro" id="IPR028889">
    <property type="entry name" value="USP"/>
</dbReference>
<evidence type="ECO:0000256" key="4">
    <source>
        <dbReference type="ARBA" id="ARBA00022670"/>
    </source>
</evidence>
<feature type="compositionally biased region" description="Low complexity" evidence="8">
    <location>
        <begin position="34"/>
        <end position="61"/>
    </location>
</feature>
<dbReference type="PANTHER" id="PTHR21646:SF24">
    <property type="entry name" value="UBIQUITIN CARBOXYL-TERMINAL HYDROLASE"/>
    <property type="match status" value="1"/>
</dbReference>
<feature type="region of interest" description="Disordered" evidence="8">
    <location>
        <begin position="1004"/>
        <end position="1049"/>
    </location>
</feature>
<feature type="region of interest" description="Disordered" evidence="8">
    <location>
        <begin position="1412"/>
        <end position="1452"/>
    </location>
</feature>
<reference evidence="11" key="1">
    <citation type="submission" date="2022-07" db="EMBL/GenBank/DDBJ databases">
        <title>Phylogenomic reconstructions and comparative analyses of Kickxellomycotina fungi.</title>
        <authorList>
            <person name="Reynolds N.K."/>
            <person name="Stajich J.E."/>
            <person name="Barry K."/>
            <person name="Grigoriev I.V."/>
            <person name="Crous P."/>
            <person name="Smith M.E."/>
        </authorList>
    </citation>
    <scope>NUCLEOTIDE SEQUENCE</scope>
    <source>
        <strain evidence="11">NRRL 3115</strain>
    </source>
</reference>
<feature type="region of interest" description="Disordered" evidence="8">
    <location>
        <begin position="897"/>
        <end position="974"/>
    </location>
</feature>
<organism evidence="11 12">
    <name type="scientific">Coemansia spiralis</name>
    <dbReference type="NCBI Taxonomy" id="417178"/>
    <lineage>
        <taxon>Eukaryota</taxon>
        <taxon>Fungi</taxon>
        <taxon>Fungi incertae sedis</taxon>
        <taxon>Zoopagomycota</taxon>
        <taxon>Kickxellomycotina</taxon>
        <taxon>Kickxellomycetes</taxon>
        <taxon>Kickxellales</taxon>
        <taxon>Kickxellaceae</taxon>
        <taxon>Coemansia</taxon>
    </lineage>
</organism>
<sequence length="1463" mass="159212">MTNQRSVTPGDSSQPPEITLQLPDGASSNLTRKSSQSSSGSDKSTISSSSSTASSRSPVLSYLHTPAEPYDGSGIEHTVGTAGLQRFLQTTAFSNQADTATDDTADMSVESAAASLQAEISAVTMAPGSIWYLVARKWYAAWQESASGIVQDRSIGPVDNSTIADDSGELFHGLKLGEDVDAVPESAWSKLVDLYGILDPKQAIRRIAVQSNNEPAFLNLYPPSIFVTPRYSSAAMDQKDTRRIEISLGAPISELKWRTLHAFGVDKRSSGLYSLKLFYPIRSANGTTSSTQGQELPSYEAAVASQECANASVEPIGADDSASLMSVGILPDTTVMFDLSAADNASLSPMAIDDNKLSVLENQPNAAGAIVPDSVASEQSDSDIFDTSKDVSSTNTYSRSCEESSAPLADSAFESSTMVVLAPSPQLHYLCGLNNLGNTCFMNSALQCLSHFADLTSYFVSNVYMSELNRENPLGMKGAVASAYGRLLKAMWEAGRGSYAPRLFKQTIGQWAPQFRGYSQQDAPEFLTFLLDGMHEDLNRIIRKPYIEIPDANGRPDEEVADERWNIYKQRDDSVIFDLFQGQYRSTLVCPECDNVSVTFDPFMCLTLPLPVQRQKWLEVLFIPADTGLYPIHLHLLVRNDDTIMQLRQVVGHMVQRSPESLLVCEIMSTRIYSVYNDADALSDISDTDVVSVYELSIDVTKVTADPESTPLPVVQLLCSKVSTSGAYSGSRYSYGPDIINKPLLLTLPSAELTLGELYLHITLALSRWATIDISQVLMQLKNAIENPTGTSINERLLGLLGKAASLSVHRAEHVPRTPQRNLSYISSYMPMSRRSFGPSTAFRAFEDRISYDSCSPLAKESAAAKSSTGNKPDLPTVNYKKGAAADGVFDQQNPASVYSDSVSIPGTSTALTGEECQGRRRARPSDDTDDYSSKWDSSSDNDTDVIAHQGTSKRARSDNESDSENKDFTDESSLPFVSAAESLAPTTPGISTPAEVDMNLGSAHTTAAAASSASTGSITPTQSPLHRIPSGEHQSVPDSDTEQGLHMSNSDDDIAATAVALSLADLLGSKVVLGTGDTLLCEWSEEGLSALISELQISLGSDGFGLVDKLFDFNRQDSCSMPILEDAMQFKSLEPFDLLRLDQKPRKAQNPLAGKRADDQRKVTLDECLAEFMKPEQLGEEDLWYCNKCKEHRQATKKFDIWRVPEILVVHLKRFQHSRVWRDKIDTYVDFPLSDLDLTQTVVGPNGESLVYDLHAVCNHYGGLGGGHYTAYARNPEDGNWYDFNDSHVSEVSSSKDVKTSAAYMLFYRRRPLPEQSKTAVEAKIERLVAEYKESGANDEIEDAEDITTAPADTTAITTAAILRQQNNMSMRSPTEMNMDSDDNFSNAGDFTPNVNGMMALGIANAASPKSDIGNVSEMDDEATPPPSASNRSSISVYTGENAMDGGLDLFRPQYDNNSFLG</sequence>
<dbReference type="PROSITE" id="PS00972">
    <property type="entry name" value="USP_1"/>
    <property type="match status" value="1"/>
</dbReference>
<dbReference type="InterPro" id="IPR006615">
    <property type="entry name" value="Pept_C19_DUSP"/>
</dbReference>
<feature type="domain" description="USP" evidence="9">
    <location>
        <begin position="431"/>
        <end position="1312"/>
    </location>
</feature>
<evidence type="ECO:0000259" key="10">
    <source>
        <dbReference type="PROSITE" id="PS51283"/>
    </source>
</evidence>
<gene>
    <name evidence="11" type="ORF">GGI25_005324</name>
</gene>
<dbReference type="CDD" id="cd02674">
    <property type="entry name" value="Peptidase_C19R"/>
    <property type="match status" value="1"/>
</dbReference>
<feature type="compositionally biased region" description="Polar residues" evidence="8">
    <location>
        <begin position="897"/>
        <end position="912"/>
    </location>
</feature>
<evidence type="ECO:0000256" key="5">
    <source>
        <dbReference type="ARBA" id="ARBA00022786"/>
    </source>
</evidence>
<evidence type="ECO:0000256" key="8">
    <source>
        <dbReference type="SAM" id="MobiDB-lite"/>
    </source>
</evidence>
<keyword evidence="5" id="KW-0833">Ubl conjugation pathway</keyword>
<dbReference type="PROSITE" id="PS00973">
    <property type="entry name" value="USP_2"/>
    <property type="match status" value="1"/>
</dbReference>
<dbReference type="InterPro" id="IPR035927">
    <property type="entry name" value="DUSP-like_sf"/>
</dbReference>
<comment type="catalytic activity">
    <reaction evidence="1">
        <text>Thiol-dependent hydrolysis of ester, thioester, amide, peptide and isopeptide bonds formed by the C-terminal Gly of ubiquitin (a 76-residue protein attached to proteins as an intracellular targeting signal).</text>
        <dbReference type="EC" id="3.4.19.12"/>
    </reaction>
</comment>
<evidence type="ECO:0000256" key="3">
    <source>
        <dbReference type="ARBA" id="ARBA00012759"/>
    </source>
</evidence>
<feature type="compositionally biased region" description="Low complexity" evidence="8">
    <location>
        <begin position="1004"/>
        <end position="1022"/>
    </location>
</feature>
<dbReference type="Proteomes" id="UP001151518">
    <property type="component" value="Unassembled WGS sequence"/>
</dbReference>
<feature type="region of interest" description="Disordered" evidence="8">
    <location>
        <begin position="1"/>
        <end position="65"/>
    </location>
</feature>
<evidence type="ECO:0000256" key="7">
    <source>
        <dbReference type="ARBA" id="ARBA00022807"/>
    </source>
</evidence>
<dbReference type="GO" id="GO:0016579">
    <property type="term" value="P:protein deubiquitination"/>
    <property type="evidence" value="ECO:0007669"/>
    <property type="project" value="InterPro"/>
</dbReference>
<accession>A0A9W8KWD0</accession>
<proteinExistence type="inferred from homology"/>
<feature type="domain" description="DUSP" evidence="10">
    <location>
        <begin position="103"/>
        <end position="208"/>
    </location>
</feature>
<dbReference type="GO" id="GO:0006508">
    <property type="term" value="P:proteolysis"/>
    <property type="evidence" value="ECO:0007669"/>
    <property type="project" value="UniProtKB-KW"/>
</dbReference>
<dbReference type="PROSITE" id="PS50235">
    <property type="entry name" value="USP_3"/>
    <property type="match status" value="1"/>
</dbReference>
<evidence type="ECO:0000313" key="11">
    <source>
        <dbReference type="EMBL" id="KAJ2671935.1"/>
    </source>
</evidence>
<protein>
    <recommendedName>
        <fullName evidence="3">ubiquitinyl hydrolase 1</fullName>
        <ecNumber evidence="3">3.4.19.12</ecNumber>
    </recommendedName>
</protein>
<dbReference type="PROSITE" id="PS51283">
    <property type="entry name" value="DUSP"/>
    <property type="match status" value="1"/>
</dbReference>
<keyword evidence="6" id="KW-0378">Hydrolase</keyword>
<feature type="compositionally biased region" description="Polar residues" evidence="8">
    <location>
        <begin position="390"/>
        <end position="399"/>
    </location>
</feature>
<dbReference type="InterPro" id="IPR018200">
    <property type="entry name" value="USP_CS"/>
</dbReference>
<dbReference type="SMART" id="SM00695">
    <property type="entry name" value="DUSP"/>
    <property type="match status" value="1"/>
</dbReference>
<dbReference type="OrthoDB" id="292964at2759"/>
<dbReference type="SUPFAM" id="SSF54001">
    <property type="entry name" value="Cysteine proteinases"/>
    <property type="match status" value="1"/>
</dbReference>
<dbReference type="Gene3D" id="3.90.70.10">
    <property type="entry name" value="Cysteine proteinases"/>
    <property type="match status" value="2"/>
</dbReference>
<evidence type="ECO:0000256" key="1">
    <source>
        <dbReference type="ARBA" id="ARBA00000707"/>
    </source>
</evidence>
<keyword evidence="4" id="KW-0645">Protease</keyword>
<dbReference type="Pfam" id="PF06337">
    <property type="entry name" value="DUSP"/>
    <property type="match status" value="1"/>
</dbReference>
<evidence type="ECO:0000256" key="2">
    <source>
        <dbReference type="ARBA" id="ARBA00009085"/>
    </source>
</evidence>
<comment type="similarity">
    <text evidence="2">Belongs to the peptidase C19 family.</text>
</comment>
<feature type="compositionally biased region" description="Polar residues" evidence="8">
    <location>
        <begin position="1430"/>
        <end position="1440"/>
    </location>
</feature>
<dbReference type="EMBL" id="JANBTW010000092">
    <property type="protein sequence ID" value="KAJ2671935.1"/>
    <property type="molecule type" value="Genomic_DNA"/>
</dbReference>
<dbReference type="Pfam" id="PF00443">
    <property type="entry name" value="UCH"/>
    <property type="match status" value="2"/>
</dbReference>
<feature type="compositionally biased region" description="Basic and acidic residues" evidence="8">
    <location>
        <begin position="956"/>
        <end position="970"/>
    </location>
</feature>
<dbReference type="InterPro" id="IPR038765">
    <property type="entry name" value="Papain-like_cys_pep_sf"/>
</dbReference>
<dbReference type="EC" id="3.4.19.12" evidence="3"/>
<feature type="compositionally biased region" description="Polar residues" evidence="8">
    <location>
        <begin position="1"/>
        <end position="16"/>
    </location>
</feature>
<evidence type="ECO:0000313" key="12">
    <source>
        <dbReference type="Proteomes" id="UP001151518"/>
    </source>
</evidence>
<keyword evidence="7" id="KW-0788">Thiol protease</keyword>
<evidence type="ECO:0000259" key="9">
    <source>
        <dbReference type="PROSITE" id="PS50235"/>
    </source>
</evidence>
<name>A0A9W8KWD0_9FUNG</name>
<dbReference type="PANTHER" id="PTHR21646">
    <property type="entry name" value="UBIQUITIN CARBOXYL-TERMINAL HYDROLASE"/>
    <property type="match status" value="1"/>
</dbReference>
<dbReference type="InterPro" id="IPR050185">
    <property type="entry name" value="Ub_carboxyl-term_hydrolase"/>
</dbReference>
<dbReference type="InterPro" id="IPR001394">
    <property type="entry name" value="Peptidase_C19_UCH"/>
</dbReference>
<dbReference type="GO" id="GO:0004843">
    <property type="term" value="F:cysteine-type deubiquitinase activity"/>
    <property type="evidence" value="ECO:0007669"/>
    <property type="project" value="UniProtKB-EC"/>
</dbReference>
<evidence type="ECO:0000256" key="6">
    <source>
        <dbReference type="ARBA" id="ARBA00022801"/>
    </source>
</evidence>
<dbReference type="SUPFAM" id="SSF143791">
    <property type="entry name" value="DUSP-like"/>
    <property type="match status" value="1"/>
</dbReference>
<dbReference type="Gene3D" id="3.30.2230.10">
    <property type="entry name" value="DUSP-like"/>
    <property type="match status" value="1"/>
</dbReference>